<dbReference type="EMBL" id="JBHUHX010000020">
    <property type="protein sequence ID" value="MFD2112144.1"/>
    <property type="molecule type" value="Genomic_DNA"/>
</dbReference>
<sequence>MLLSGLVAMPTNAGEPTREERIKAAIVYKVGKFVDWPESAFAAADAPLRICQLGDDPFAAALFGIAGRVVQGRRVVFQVVVPPLAARTRGCHILYLPRATAARVPRVIRELAGQPVLTISDIPDFARQGGMIALVRAGDRLGFEIAPAMARDAGLRVRAQLLDLADIVDNDHKGLE</sequence>
<dbReference type="InterPro" id="IPR025293">
    <property type="entry name" value="YfiR/HmsC-like"/>
</dbReference>
<protein>
    <submittedName>
        <fullName evidence="1">YfiR family protein</fullName>
    </submittedName>
</protein>
<dbReference type="RefSeq" id="WP_386026189.1">
    <property type="nucleotide sequence ID" value="NZ_JBHUHX010000020.1"/>
</dbReference>
<comment type="caution">
    <text evidence="1">The sequence shown here is derived from an EMBL/GenBank/DDBJ whole genome shotgun (WGS) entry which is preliminary data.</text>
</comment>
<name>A0ABW4YBE5_9GAMM</name>
<accession>A0ABW4YBE5</accession>
<proteinExistence type="predicted"/>
<gene>
    <name evidence="1" type="ORF">ACFSJC_09865</name>
</gene>
<dbReference type="Proteomes" id="UP001597337">
    <property type="component" value="Unassembled WGS sequence"/>
</dbReference>
<dbReference type="Pfam" id="PF13689">
    <property type="entry name" value="DUF4154"/>
    <property type="match status" value="1"/>
</dbReference>
<organism evidence="1 2">
    <name type="scientific">Thiorhodococcus fuscus</name>
    <dbReference type="NCBI Taxonomy" id="527200"/>
    <lineage>
        <taxon>Bacteria</taxon>
        <taxon>Pseudomonadati</taxon>
        <taxon>Pseudomonadota</taxon>
        <taxon>Gammaproteobacteria</taxon>
        <taxon>Chromatiales</taxon>
        <taxon>Chromatiaceae</taxon>
        <taxon>Thiorhodococcus</taxon>
    </lineage>
</organism>
<keyword evidence="2" id="KW-1185">Reference proteome</keyword>
<evidence type="ECO:0000313" key="1">
    <source>
        <dbReference type="EMBL" id="MFD2112144.1"/>
    </source>
</evidence>
<reference evidence="2" key="1">
    <citation type="journal article" date="2019" name="Int. J. Syst. Evol. Microbiol.">
        <title>The Global Catalogue of Microorganisms (GCM) 10K type strain sequencing project: providing services to taxonomists for standard genome sequencing and annotation.</title>
        <authorList>
            <consortium name="The Broad Institute Genomics Platform"/>
            <consortium name="The Broad Institute Genome Sequencing Center for Infectious Disease"/>
            <person name="Wu L."/>
            <person name="Ma J."/>
        </authorList>
    </citation>
    <scope>NUCLEOTIDE SEQUENCE [LARGE SCALE GENOMIC DNA]</scope>
    <source>
        <strain evidence="2">KACC 12597</strain>
    </source>
</reference>
<evidence type="ECO:0000313" key="2">
    <source>
        <dbReference type="Proteomes" id="UP001597337"/>
    </source>
</evidence>